<sequence length="220" mass="24131">MLIDWQNEVYVSFSSDLLDPHPVLVSDFLILSKYVDDGLELLVYSPASFIGHWCPLSDWTIGSSPSEESPTVPPPLVRHRVYLNAVPVSVEITGHASVLDADTCIISLYADLHKSRRGLRFSRATAIFQRYRLAPGSWSLLETGPSPPYLSLRSLAYSGYAIGGVQNARSGGVPQDVVRMRGKKSAPVVRAKGAVHASLTPYGGTLLTLRGDWLQIAYYQ</sequence>
<protein>
    <submittedName>
        <fullName evidence="1">Uncharacterized protein</fullName>
    </submittedName>
</protein>
<gene>
    <name evidence="1" type="ORF">B0H16DRAFT_725032</name>
</gene>
<dbReference type="Proteomes" id="UP001215598">
    <property type="component" value="Unassembled WGS sequence"/>
</dbReference>
<evidence type="ECO:0000313" key="2">
    <source>
        <dbReference type="Proteomes" id="UP001215598"/>
    </source>
</evidence>
<organism evidence="1 2">
    <name type="scientific">Mycena metata</name>
    <dbReference type="NCBI Taxonomy" id="1033252"/>
    <lineage>
        <taxon>Eukaryota</taxon>
        <taxon>Fungi</taxon>
        <taxon>Dikarya</taxon>
        <taxon>Basidiomycota</taxon>
        <taxon>Agaricomycotina</taxon>
        <taxon>Agaricomycetes</taxon>
        <taxon>Agaricomycetidae</taxon>
        <taxon>Agaricales</taxon>
        <taxon>Marasmiineae</taxon>
        <taxon>Mycenaceae</taxon>
        <taxon>Mycena</taxon>
    </lineage>
</organism>
<proteinExistence type="predicted"/>
<name>A0AAD7K743_9AGAR</name>
<dbReference type="AlphaFoldDB" id="A0AAD7K743"/>
<keyword evidence="2" id="KW-1185">Reference proteome</keyword>
<evidence type="ECO:0000313" key="1">
    <source>
        <dbReference type="EMBL" id="KAJ7779751.1"/>
    </source>
</evidence>
<accession>A0AAD7K743</accession>
<reference evidence="1" key="1">
    <citation type="submission" date="2023-03" db="EMBL/GenBank/DDBJ databases">
        <title>Massive genome expansion in bonnet fungi (Mycena s.s.) driven by repeated elements and novel gene families across ecological guilds.</title>
        <authorList>
            <consortium name="Lawrence Berkeley National Laboratory"/>
            <person name="Harder C.B."/>
            <person name="Miyauchi S."/>
            <person name="Viragh M."/>
            <person name="Kuo A."/>
            <person name="Thoen E."/>
            <person name="Andreopoulos B."/>
            <person name="Lu D."/>
            <person name="Skrede I."/>
            <person name="Drula E."/>
            <person name="Henrissat B."/>
            <person name="Morin E."/>
            <person name="Kohler A."/>
            <person name="Barry K."/>
            <person name="LaButti K."/>
            <person name="Morin E."/>
            <person name="Salamov A."/>
            <person name="Lipzen A."/>
            <person name="Mereny Z."/>
            <person name="Hegedus B."/>
            <person name="Baldrian P."/>
            <person name="Stursova M."/>
            <person name="Weitz H."/>
            <person name="Taylor A."/>
            <person name="Grigoriev I.V."/>
            <person name="Nagy L.G."/>
            <person name="Martin F."/>
            <person name="Kauserud H."/>
        </authorList>
    </citation>
    <scope>NUCLEOTIDE SEQUENCE</scope>
    <source>
        <strain evidence="1">CBHHK182m</strain>
    </source>
</reference>
<comment type="caution">
    <text evidence="1">The sequence shown here is derived from an EMBL/GenBank/DDBJ whole genome shotgun (WGS) entry which is preliminary data.</text>
</comment>
<dbReference type="EMBL" id="JARKIB010000005">
    <property type="protein sequence ID" value="KAJ7779751.1"/>
    <property type="molecule type" value="Genomic_DNA"/>
</dbReference>